<keyword evidence="2" id="KW-1185">Reference proteome</keyword>
<organism evidence="1 2">
    <name type="scientific">Rubroshorea leprosula</name>
    <dbReference type="NCBI Taxonomy" id="152421"/>
    <lineage>
        <taxon>Eukaryota</taxon>
        <taxon>Viridiplantae</taxon>
        <taxon>Streptophyta</taxon>
        <taxon>Embryophyta</taxon>
        <taxon>Tracheophyta</taxon>
        <taxon>Spermatophyta</taxon>
        <taxon>Magnoliopsida</taxon>
        <taxon>eudicotyledons</taxon>
        <taxon>Gunneridae</taxon>
        <taxon>Pentapetalae</taxon>
        <taxon>rosids</taxon>
        <taxon>malvids</taxon>
        <taxon>Malvales</taxon>
        <taxon>Dipterocarpaceae</taxon>
        <taxon>Rubroshorea</taxon>
    </lineage>
</organism>
<dbReference type="AlphaFoldDB" id="A0AAV5MR77"/>
<comment type="caution">
    <text evidence="1">The sequence shown here is derived from an EMBL/GenBank/DDBJ whole genome shotgun (WGS) entry which is preliminary data.</text>
</comment>
<reference evidence="1 2" key="1">
    <citation type="journal article" date="2021" name="Commun. Biol.">
        <title>The genome of Shorea leprosula (Dipterocarpaceae) highlights the ecological relevance of drought in aseasonal tropical rainforests.</title>
        <authorList>
            <person name="Ng K.K.S."/>
            <person name="Kobayashi M.J."/>
            <person name="Fawcett J.A."/>
            <person name="Hatakeyama M."/>
            <person name="Paape T."/>
            <person name="Ng C.H."/>
            <person name="Ang C.C."/>
            <person name="Tnah L.H."/>
            <person name="Lee C.T."/>
            <person name="Nishiyama T."/>
            <person name="Sese J."/>
            <person name="O'Brien M.J."/>
            <person name="Copetti D."/>
            <person name="Mohd Noor M.I."/>
            <person name="Ong R.C."/>
            <person name="Putra M."/>
            <person name="Sireger I.Z."/>
            <person name="Indrioko S."/>
            <person name="Kosugi Y."/>
            <person name="Izuno A."/>
            <person name="Isagi Y."/>
            <person name="Lee S.L."/>
            <person name="Shimizu K.K."/>
        </authorList>
    </citation>
    <scope>NUCLEOTIDE SEQUENCE [LARGE SCALE GENOMIC DNA]</scope>
    <source>
        <strain evidence="1">214</strain>
    </source>
</reference>
<dbReference type="EMBL" id="BPVZ01000705">
    <property type="protein sequence ID" value="GKV52435.1"/>
    <property type="molecule type" value="Genomic_DNA"/>
</dbReference>
<protein>
    <submittedName>
        <fullName evidence="1">Uncharacterized protein</fullName>
    </submittedName>
</protein>
<proteinExistence type="predicted"/>
<sequence length="179" mass="20514">MLEAAIGGVAAAAREETAIRGSSFLHQFPPSKPFLLHFSLSPQIVLYGCMPSCDDFWLLARWIVAVLFCYLLLKESEESIEMETQMIAKGSRGRRNWGLRKRRRFGRDSNFSLGGRTDAHFTVCIYTIYRSVDRGSSILVYELLARDSYARCMYQLGPRVFDRNADQCLTKTMTQLLFF</sequence>
<gene>
    <name evidence="1" type="ORF">SLEP1_g59017</name>
</gene>
<evidence type="ECO:0000313" key="1">
    <source>
        <dbReference type="EMBL" id="GKV52435.1"/>
    </source>
</evidence>
<accession>A0AAV5MR77</accession>
<evidence type="ECO:0000313" key="2">
    <source>
        <dbReference type="Proteomes" id="UP001054252"/>
    </source>
</evidence>
<dbReference type="Proteomes" id="UP001054252">
    <property type="component" value="Unassembled WGS sequence"/>
</dbReference>
<name>A0AAV5MR77_9ROSI</name>